<proteinExistence type="predicted"/>
<gene>
    <name evidence="1" type="ORF">FHL02_03845</name>
</gene>
<organism evidence="1 2">
    <name type="scientific">Companilactobacillus mishanensis</name>
    <dbReference type="NCBI Taxonomy" id="2486008"/>
    <lineage>
        <taxon>Bacteria</taxon>
        <taxon>Bacillati</taxon>
        <taxon>Bacillota</taxon>
        <taxon>Bacilli</taxon>
        <taxon>Lactobacillales</taxon>
        <taxon>Lactobacillaceae</taxon>
        <taxon>Companilactobacillus</taxon>
    </lineage>
</organism>
<dbReference type="OrthoDB" id="2317927at2"/>
<dbReference type="Proteomes" id="UP000380386">
    <property type="component" value="Unassembled WGS sequence"/>
</dbReference>
<dbReference type="RefSeq" id="WP_153382523.1">
    <property type="nucleotide sequence ID" value="NZ_VDFL01000001.1"/>
</dbReference>
<sequence>MHYAEMFEKYLTKCYETHNKDMFAAIIWMHKNQVRLPDGVIQANRHLSVEEKNGIIRDILYPF</sequence>
<comment type="caution">
    <text evidence="1">The sequence shown here is derived from an EMBL/GenBank/DDBJ whole genome shotgun (WGS) entry which is preliminary data.</text>
</comment>
<dbReference type="EMBL" id="VDFM01000003">
    <property type="protein sequence ID" value="MQS52149.1"/>
    <property type="molecule type" value="Genomic_DNA"/>
</dbReference>
<dbReference type="AlphaFoldDB" id="A0A5P0ZGL1"/>
<protein>
    <submittedName>
        <fullName evidence="1">Uncharacterized protein</fullName>
    </submittedName>
</protein>
<evidence type="ECO:0000313" key="2">
    <source>
        <dbReference type="Proteomes" id="UP000380386"/>
    </source>
</evidence>
<accession>A0A5P0ZGL1</accession>
<evidence type="ECO:0000313" key="1">
    <source>
        <dbReference type="EMBL" id="MQS52149.1"/>
    </source>
</evidence>
<name>A0A5P0ZGL1_9LACO</name>
<reference evidence="1 2" key="1">
    <citation type="journal article" date="2019" name="Syst. Appl. Microbiol.">
        <title>Polyphasic characterization of two novel Lactobacillus spp. isolated from blown salami packages: Description of Lactobacillus halodurans sp. nov. and Lactobacillus salsicarnum sp. nov.</title>
        <authorList>
            <person name="Schuster J.A."/>
            <person name="Klingl A."/>
            <person name="Vogel R.F."/>
            <person name="Ehrmann M.A."/>
        </authorList>
    </citation>
    <scope>NUCLEOTIDE SEQUENCE [LARGE SCALE GENOMIC DNA]</scope>
    <source>
        <strain evidence="1 2">TMW 1.2118</strain>
    </source>
</reference>